<dbReference type="InterPro" id="IPR009937">
    <property type="entry name" value="Phage_holin_3_6"/>
</dbReference>
<evidence type="ECO:0000313" key="2">
    <source>
        <dbReference type="EMBL" id="MXO61623.1"/>
    </source>
</evidence>
<evidence type="ECO:0000256" key="1">
    <source>
        <dbReference type="SAM" id="Phobius"/>
    </source>
</evidence>
<dbReference type="EMBL" id="WTYN01000001">
    <property type="protein sequence ID" value="MXO61623.1"/>
    <property type="molecule type" value="Genomic_DNA"/>
</dbReference>
<proteinExistence type="predicted"/>
<sequence>MLDEQPVGEGPRQYDDEVFEEDAGHGSASPSLTDDLVALIDDGKTYVESEVAFQKTRLAFTATMGKGAALYGVAAFALLHLALVALVVGSVIALTPILTPFGATALVTAVLVLAAILLVRMAKRRFDALSAAYSETKR</sequence>
<reference evidence="2 3" key="1">
    <citation type="submission" date="2019-12" db="EMBL/GenBank/DDBJ databases">
        <title>Genomic-based taxomic classification of the family Erythrobacteraceae.</title>
        <authorList>
            <person name="Xu L."/>
        </authorList>
    </citation>
    <scope>NUCLEOTIDE SEQUENCE [LARGE SCALE GENOMIC DNA]</scope>
    <source>
        <strain evidence="2 3">MCCC 1A09965</strain>
    </source>
</reference>
<feature type="transmembrane region" description="Helical" evidence="1">
    <location>
        <begin position="68"/>
        <end position="94"/>
    </location>
</feature>
<keyword evidence="3" id="KW-1185">Reference proteome</keyword>
<feature type="transmembrane region" description="Helical" evidence="1">
    <location>
        <begin position="100"/>
        <end position="119"/>
    </location>
</feature>
<name>A0A844YDE5_9SPHN</name>
<gene>
    <name evidence="2" type="ORF">GRI48_01230</name>
</gene>
<dbReference type="Pfam" id="PF07332">
    <property type="entry name" value="Phage_holin_3_6"/>
    <property type="match status" value="1"/>
</dbReference>
<accession>A0A844YDE5</accession>
<protein>
    <submittedName>
        <fullName evidence="2">Phage holin family protein</fullName>
    </submittedName>
</protein>
<dbReference type="OrthoDB" id="7392290at2"/>
<dbReference type="AlphaFoldDB" id="A0A844YDE5"/>
<keyword evidence="1" id="KW-0472">Membrane</keyword>
<dbReference type="RefSeq" id="WP_160670226.1">
    <property type="nucleotide sequence ID" value="NZ_WTYN01000001.1"/>
</dbReference>
<organism evidence="2 3">
    <name type="scientific">Qipengyuania oceanensis</name>
    <dbReference type="NCBI Taxonomy" id="1463597"/>
    <lineage>
        <taxon>Bacteria</taxon>
        <taxon>Pseudomonadati</taxon>
        <taxon>Pseudomonadota</taxon>
        <taxon>Alphaproteobacteria</taxon>
        <taxon>Sphingomonadales</taxon>
        <taxon>Erythrobacteraceae</taxon>
        <taxon>Qipengyuania</taxon>
    </lineage>
</organism>
<keyword evidence="1" id="KW-0812">Transmembrane</keyword>
<keyword evidence="1" id="KW-1133">Transmembrane helix</keyword>
<dbReference type="Proteomes" id="UP000445582">
    <property type="component" value="Unassembled WGS sequence"/>
</dbReference>
<comment type="caution">
    <text evidence="2">The sequence shown here is derived from an EMBL/GenBank/DDBJ whole genome shotgun (WGS) entry which is preliminary data.</text>
</comment>
<evidence type="ECO:0000313" key="3">
    <source>
        <dbReference type="Proteomes" id="UP000445582"/>
    </source>
</evidence>